<dbReference type="GO" id="GO:0050911">
    <property type="term" value="P:detection of chemical stimulus involved in sensory perception of smell"/>
    <property type="evidence" value="ECO:0000318"/>
    <property type="project" value="GO_Central"/>
</dbReference>
<keyword evidence="2 5" id="KW-0812">Transmembrane</keyword>
<dbReference type="FunFam" id="1.20.1070.10:FF:000096">
    <property type="entry name" value="Odorant receptor 131-2"/>
    <property type="match status" value="1"/>
</dbReference>
<evidence type="ECO:0000256" key="3">
    <source>
        <dbReference type="ARBA" id="ARBA00022989"/>
    </source>
</evidence>
<feature type="transmembrane region" description="Helical" evidence="5">
    <location>
        <begin position="20"/>
        <end position="42"/>
    </location>
</feature>
<evidence type="ECO:0000256" key="1">
    <source>
        <dbReference type="ARBA" id="ARBA00004370"/>
    </source>
</evidence>
<dbReference type="Gene3D" id="1.20.1070.10">
    <property type="entry name" value="Rhodopsin 7-helix transmembrane proteins"/>
    <property type="match status" value="1"/>
</dbReference>
<accession>A0A3B3I794</accession>
<protein>
    <submittedName>
        <fullName evidence="7">Si:dkeyp-3f10.17</fullName>
    </submittedName>
</protein>
<feature type="transmembrane region" description="Helical" evidence="5">
    <location>
        <begin position="190"/>
        <end position="213"/>
    </location>
</feature>
<organism evidence="7 8">
    <name type="scientific">Oryzias latipes</name>
    <name type="common">Japanese rice fish</name>
    <name type="synonym">Japanese killifish</name>
    <dbReference type="NCBI Taxonomy" id="8090"/>
    <lineage>
        <taxon>Eukaryota</taxon>
        <taxon>Metazoa</taxon>
        <taxon>Chordata</taxon>
        <taxon>Craniata</taxon>
        <taxon>Vertebrata</taxon>
        <taxon>Euteleostomi</taxon>
        <taxon>Actinopterygii</taxon>
        <taxon>Neopterygii</taxon>
        <taxon>Teleostei</taxon>
        <taxon>Neoteleostei</taxon>
        <taxon>Acanthomorphata</taxon>
        <taxon>Ovalentaria</taxon>
        <taxon>Atherinomorphae</taxon>
        <taxon>Beloniformes</taxon>
        <taxon>Adrianichthyidae</taxon>
        <taxon>Oryziinae</taxon>
        <taxon>Oryzias</taxon>
    </lineage>
</organism>
<evidence type="ECO:0000256" key="4">
    <source>
        <dbReference type="ARBA" id="ARBA00023136"/>
    </source>
</evidence>
<proteinExistence type="predicted"/>
<evidence type="ECO:0000259" key="6">
    <source>
        <dbReference type="PROSITE" id="PS50262"/>
    </source>
</evidence>
<dbReference type="GO" id="GO:0016020">
    <property type="term" value="C:membrane"/>
    <property type="evidence" value="ECO:0000318"/>
    <property type="project" value="GO_Central"/>
</dbReference>
<dbReference type="AlphaFoldDB" id="A0A3B3I794"/>
<reference evidence="7" key="3">
    <citation type="submission" date="2025-09" db="UniProtKB">
        <authorList>
            <consortium name="Ensembl"/>
        </authorList>
    </citation>
    <scope>IDENTIFICATION</scope>
    <source>
        <strain evidence="7">Hd-rR</strain>
    </source>
</reference>
<keyword evidence="3 5" id="KW-1133">Transmembrane helix</keyword>
<dbReference type="InParanoid" id="A0A3B3I794"/>
<dbReference type="GO" id="GO:0005549">
    <property type="term" value="F:odorant binding"/>
    <property type="evidence" value="ECO:0000318"/>
    <property type="project" value="GO_Central"/>
</dbReference>
<reference evidence="7 8" key="1">
    <citation type="journal article" date="2007" name="Nature">
        <title>The medaka draft genome and insights into vertebrate genome evolution.</title>
        <authorList>
            <person name="Kasahara M."/>
            <person name="Naruse K."/>
            <person name="Sasaki S."/>
            <person name="Nakatani Y."/>
            <person name="Qu W."/>
            <person name="Ahsan B."/>
            <person name="Yamada T."/>
            <person name="Nagayasu Y."/>
            <person name="Doi K."/>
            <person name="Kasai Y."/>
            <person name="Jindo T."/>
            <person name="Kobayashi D."/>
            <person name="Shimada A."/>
            <person name="Toyoda A."/>
            <person name="Kuroki Y."/>
            <person name="Fujiyama A."/>
            <person name="Sasaki T."/>
            <person name="Shimizu A."/>
            <person name="Asakawa S."/>
            <person name="Shimizu N."/>
            <person name="Hashimoto S."/>
            <person name="Yang J."/>
            <person name="Lee Y."/>
            <person name="Matsushima K."/>
            <person name="Sugano S."/>
            <person name="Sakaizumi M."/>
            <person name="Narita T."/>
            <person name="Ohishi K."/>
            <person name="Haga S."/>
            <person name="Ohta F."/>
            <person name="Nomoto H."/>
            <person name="Nogata K."/>
            <person name="Morishita T."/>
            <person name="Endo T."/>
            <person name="Shin-I T."/>
            <person name="Takeda H."/>
            <person name="Morishita S."/>
            <person name="Kohara Y."/>
        </authorList>
    </citation>
    <scope>NUCLEOTIDE SEQUENCE [LARGE SCALE GENOMIC DNA]</scope>
    <source>
        <strain evidence="7 8">Hd-rR</strain>
    </source>
</reference>
<feature type="transmembrane region" description="Helical" evidence="5">
    <location>
        <begin position="234"/>
        <end position="257"/>
    </location>
</feature>
<dbReference type="GO" id="GO:0004984">
    <property type="term" value="F:olfactory receptor activity"/>
    <property type="evidence" value="ECO:0000318"/>
    <property type="project" value="GO_Central"/>
</dbReference>
<evidence type="ECO:0000256" key="2">
    <source>
        <dbReference type="ARBA" id="ARBA00022692"/>
    </source>
</evidence>
<evidence type="ECO:0000313" key="8">
    <source>
        <dbReference type="Proteomes" id="UP000001038"/>
    </source>
</evidence>
<dbReference type="PANTHER" id="PTHR26451">
    <property type="entry name" value="G_PROTEIN_RECEP_F1_2 DOMAIN-CONTAINING PROTEIN"/>
    <property type="match status" value="1"/>
</dbReference>
<keyword evidence="4 5" id="KW-0472">Membrane</keyword>
<sequence length="326" mass="36938">MDSYMYVIQKYSFANAVTKNVMAVLVWLAISVINVSMVRTFLQHRAFYENPRYIMFICMVVNDALQLSLVTALYVVSYVFRKIPVLVCCPLIMAAVFTTRSTPLILAGMAVERFVSICFPLHYSQTCTVRRTLLLISIILILTAAPPATDLLIGTLTEPPTFFQSAVFCDHSLLFRHASVYYKNCVFDGLYLSSVALTLLYTYCRIMLAARAASAGLASVNRARNTVLLHGVQLMLCMLAFVVPSLQAALISLFPLLILEIRYIFFLLVYIIPRFLSPVIYGCRDQLFRKYWIQNVSCRRRGASRVLPALRRDAKPPFPRVCTHPL</sequence>
<dbReference type="Proteomes" id="UP000001038">
    <property type="component" value="Chromosome 5"/>
</dbReference>
<feature type="domain" description="G-protein coupled receptors family 1 profile" evidence="6">
    <location>
        <begin position="33"/>
        <end position="281"/>
    </location>
</feature>
<evidence type="ECO:0000313" key="7">
    <source>
        <dbReference type="Ensembl" id="ENSORLP00000039754.1"/>
    </source>
</evidence>
<dbReference type="PANTHER" id="PTHR26451:SF887">
    <property type="entry name" value="SI:DKEYP-3F10.17"/>
    <property type="match status" value="1"/>
</dbReference>
<comment type="subcellular location">
    <subcellularLocation>
        <location evidence="1">Membrane</location>
    </subcellularLocation>
</comment>
<dbReference type="Ensembl" id="ENSORLT00000027440.1">
    <property type="protein sequence ID" value="ENSORLP00000039754.1"/>
    <property type="gene ID" value="ENSORLG00000025836.1"/>
</dbReference>
<reference evidence="7" key="2">
    <citation type="submission" date="2025-08" db="UniProtKB">
        <authorList>
            <consortium name="Ensembl"/>
        </authorList>
    </citation>
    <scope>IDENTIFICATION</scope>
    <source>
        <strain evidence="7">Hd-rR</strain>
    </source>
</reference>
<feature type="transmembrane region" description="Helical" evidence="5">
    <location>
        <begin position="132"/>
        <end position="153"/>
    </location>
</feature>
<dbReference type="PROSITE" id="PS50262">
    <property type="entry name" value="G_PROTEIN_RECEP_F1_2"/>
    <property type="match status" value="1"/>
</dbReference>
<dbReference type="InterPro" id="IPR000276">
    <property type="entry name" value="GPCR_Rhodpsn"/>
</dbReference>
<feature type="transmembrane region" description="Helical" evidence="5">
    <location>
        <begin position="263"/>
        <end position="283"/>
    </location>
</feature>
<keyword evidence="8" id="KW-1185">Reference proteome</keyword>
<dbReference type="SUPFAM" id="SSF81321">
    <property type="entry name" value="Family A G protein-coupled receptor-like"/>
    <property type="match status" value="1"/>
</dbReference>
<feature type="transmembrane region" description="Helical" evidence="5">
    <location>
        <begin position="54"/>
        <end position="77"/>
    </location>
</feature>
<dbReference type="GO" id="GO:0004930">
    <property type="term" value="F:G protein-coupled receptor activity"/>
    <property type="evidence" value="ECO:0007669"/>
    <property type="project" value="InterPro"/>
</dbReference>
<dbReference type="GeneTree" id="ENSGT00940000161337"/>
<name>A0A3B3I794_ORYLA</name>
<dbReference type="Pfam" id="PF00001">
    <property type="entry name" value="7tm_1"/>
    <property type="match status" value="1"/>
</dbReference>
<dbReference type="InterPro" id="IPR052921">
    <property type="entry name" value="GPCR1_Superfamily_Member"/>
</dbReference>
<evidence type="ECO:0000256" key="5">
    <source>
        <dbReference type="SAM" id="Phobius"/>
    </source>
</evidence>
<dbReference type="InterPro" id="IPR017452">
    <property type="entry name" value="GPCR_Rhodpsn_7TM"/>
</dbReference>